<dbReference type="InParanoid" id="F0ZNB4"/>
<dbReference type="AlphaFoldDB" id="F0ZNB4"/>
<proteinExistence type="predicted"/>
<dbReference type="KEGG" id="dpp:DICPUDRAFT_79686"/>
<keyword evidence="2" id="KW-1185">Reference proteome</keyword>
<accession>F0ZNB4</accession>
<evidence type="ECO:0000313" key="2">
    <source>
        <dbReference type="Proteomes" id="UP000001064"/>
    </source>
</evidence>
<name>F0ZNB4_DICPU</name>
<sequence>MILVLGLLLSILSIWAMLWLYLKYVMPPINSSPRPRTGNHVSRYLKAPHEIYVDIGQQTYFVTPRPFIRSSPPYQRPKPVKSPYFDPPLHLSPYINSKLIDITYPYSNTPPQYAPLYPQYTHTYNNPSVHQSPYYQPQQNFQNGYYSTF</sequence>
<dbReference type="RefSeq" id="XP_003288908.1">
    <property type="nucleotide sequence ID" value="XM_003288860.1"/>
</dbReference>
<dbReference type="GeneID" id="10499584"/>
<protein>
    <submittedName>
        <fullName evidence="1">Uncharacterized protein</fullName>
    </submittedName>
</protein>
<dbReference type="EMBL" id="GL871092">
    <property type="protein sequence ID" value="EGC34584.1"/>
    <property type="molecule type" value="Genomic_DNA"/>
</dbReference>
<dbReference type="Proteomes" id="UP000001064">
    <property type="component" value="Unassembled WGS sequence"/>
</dbReference>
<gene>
    <name evidence="1" type="ORF">DICPUDRAFT_79686</name>
</gene>
<organism evidence="1 2">
    <name type="scientific">Dictyostelium purpureum</name>
    <name type="common">Slime mold</name>
    <dbReference type="NCBI Taxonomy" id="5786"/>
    <lineage>
        <taxon>Eukaryota</taxon>
        <taxon>Amoebozoa</taxon>
        <taxon>Evosea</taxon>
        <taxon>Eumycetozoa</taxon>
        <taxon>Dictyostelia</taxon>
        <taxon>Dictyosteliales</taxon>
        <taxon>Dictyosteliaceae</taxon>
        <taxon>Dictyostelium</taxon>
    </lineage>
</organism>
<dbReference type="VEuPathDB" id="AmoebaDB:DICPUDRAFT_79686"/>
<reference evidence="2" key="1">
    <citation type="journal article" date="2011" name="Genome Biol.">
        <title>Comparative genomics of the social amoebae Dictyostelium discoideum and Dictyostelium purpureum.</title>
        <authorList>
            <consortium name="US DOE Joint Genome Institute (JGI-PGF)"/>
            <person name="Sucgang R."/>
            <person name="Kuo A."/>
            <person name="Tian X."/>
            <person name="Salerno W."/>
            <person name="Parikh A."/>
            <person name="Feasley C.L."/>
            <person name="Dalin E."/>
            <person name="Tu H."/>
            <person name="Huang E."/>
            <person name="Barry K."/>
            <person name="Lindquist E."/>
            <person name="Shapiro H."/>
            <person name="Bruce D."/>
            <person name="Schmutz J."/>
            <person name="Salamov A."/>
            <person name="Fey P."/>
            <person name="Gaudet P."/>
            <person name="Anjard C."/>
            <person name="Babu M.M."/>
            <person name="Basu S."/>
            <person name="Bushmanova Y."/>
            <person name="van der Wel H."/>
            <person name="Katoh-Kurasawa M."/>
            <person name="Dinh C."/>
            <person name="Coutinho P.M."/>
            <person name="Saito T."/>
            <person name="Elias M."/>
            <person name="Schaap P."/>
            <person name="Kay R.R."/>
            <person name="Henrissat B."/>
            <person name="Eichinger L."/>
            <person name="Rivero F."/>
            <person name="Putnam N.H."/>
            <person name="West C.M."/>
            <person name="Loomis W.F."/>
            <person name="Chisholm R.L."/>
            <person name="Shaulsky G."/>
            <person name="Strassmann J.E."/>
            <person name="Queller D.C."/>
            <person name="Kuspa A."/>
            <person name="Grigoriev I.V."/>
        </authorList>
    </citation>
    <scope>NUCLEOTIDE SEQUENCE [LARGE SCALE GENOMIC DNA]</scope>
    <source>
        <strain evidence="2">QSDP1</strain>
    </source>
</reference>
<evidence type="ECO:0000313" key="1">
    <source>
        <dbReference type="EMBL" id="EGC34584.1"/>
    </source>
</evidence>